<name>A0A2N9F198_FAGSY</name>
<proteinExistence type="predicted"/>
<sequence>MQHGACVEQLHLAPRSLMLSPESRAVRLFSTFRMVFPSFSARIPVSSNKLLTNRKNLVVDEDFPLQKGASFSGNSWLQNKGNWRDFLVGSLFFGVDSGQLGDAFDEPKEPASRGITVWDFRKVMAITALENVGCHYFGRREGCHNLRKHEGYHYIGRREGYHVFGKVRGITSLGDVGVSRLWESVWYHCLGRHEGYHSLGKVRGRF</sequence>
<dbReference type="AlphaFoldDB" id="A0A2N9F198"/>
<accession>A0A2N9F198</accession>
<reference evidence="1" key="1">
    <citation type="submission" date="2018-02" db="EMBL/GenBank/DDBJ databases">
        <authorList>
            <person name="Cohen D.B."/>
            <person name="Kent A.D."/>
        </authorList>
    </citation>
    <scope>NUCLEOTIDE SEQUENCE</scope>
</reference>
<gene>
    <name evidence="1" type="ORF">FSB_LOCUS8775</name>
</gene>
<evidence type="ECO:0000313" key="1">
    <source>
        <dbReference type="EMBL" id="SPC80893.1"/>
    </source>
</evidence>
<protein>
    <submittedName>
        <fullName evidence="1">Uncharacterized protein</fullName>
    </submittedName>
</protein>
<organism evidence="1">
    <name type="scientific">Fagus sylvatica</name>
    <name type="common">Beechnut</name>
    <dbReference type="NCBI Taxonomy" id="28930"/>
    <lineage>
        <taxon>Eukaryota</taxon>
        <taxon>Viridiplantae</taxon>
        <taxon>Streptophyta</taxon>
        <taxon>Embryophyta</taxon>
        <taxon>Tracheophyta</taxon>
        <taxon>Spermatophyta</taxon>
        <taxon>Magnoliopsida</taxon>
        <taxon>eudicotyledons</taxon>
        <taxon>Gunneridae</taxon>
        <taxon>Pentapetalae</taxon>
        <taxon>rosids</taxon>
        <taxon>fabids</taxon>
        <taxon>Fagales</taxon>
        <taxon>Fagaceae</taxon>
        <taxon>Fagus</taxon>
    </lineage>
</organism>
<dbReference type="EMBL" id="OIVN01000479">
    <property type="protein sequence ID" value="SPC80893.1"/>
    <property type="molecule type" value="Genomic_DNA"/>
</dbReference>